<protein>
    <recommendedName>
        <fullName evidence="2">F-box domain-containing protein</fullName>
    </recommendedName>
</protein>
<dbReference type="EMBL" id="ML977501">
    <property type="protein sequence ID" value="KAF2132162.1"/>
    <property type="molecule type" value="Genomic_DNA"/>
</dbReference>
<gene>
    <name evidence="3" type="ORF">P153DRAFT_394327</name>
</gene>
<dbReference type="RefSeq" id="XP_033526549.1">
    <property type="nucleotide sequence ID" value="XM_033671306.1"/>
</dbReference>
<organism evidence="3 4">
    <name type="scientific">Dothidotthia symphoricarpi CBS 119687</name>
    <dbReference type="NCBI Taxonomy" id="1392245"/>
    <lineage>
        <taxon>Eukaryota</taxon>
        <taxon>Fungi</taxon>
        <taxon>Dikarya</taxon>
        <taxon>Ascomycota</taxon>
        <taxon>Pezizomycotina</taxon>
        <taxon>Dothideomycetes</taxon>
        <taxon>Pleosporomycetidae</taxon>
        <taxon>Pleosporales</taxon>
        <taxon>Dothidotthiaceae</taxon>
        <taxon>Dothidotthia</taxon>
    </lineage>
</organism>
<sequence>MDDALPSYESAIQRDPWVFIAPYLSAEALCAAALVCRKWHAIFTPQLWGNPSSHFRLQNDTVYIALTHFMRTLPHARLFVREFTHTLHFPPTHAETYGGPHADWLRDCHERLPNLQCLIVNGLPFFDHASLLTLKHPSLPDRFPTFPTFALRLLDASGCVNATTTGLAEALCHFPELVSLDLSRTLGARGEAVLRVLGGLRKLRVLNVRRLGLRDGEFEVLARAIGKRVRSLDVSENQLTDASIRLLLDHCVEVEEMDAGSGLSPGLTPFHEHNHASRSTEAFESEGLVGHIRRKLTGGFLDSLVVEEVMGIGVTHLYLSGNTMTVKGISELLRSGRLHVLDVGVLSDIPEISHRLGLSGVTDLTPILSECASAQLRYLRINYRVVTEDTPFVESKRNPELHVSSTVQESDSSKGALKTQPATTIPHHNSTHYVEDRRARLDLRQSQEPRLHPGMLPKVQTLVLTAIPTSTTDKKTIDRLIQYIQDAAAEASTARQQAKHTYALPPGRERTVAEREHAQSIFALRRIVLEIAPPQATAMIPNGARGGHAMRSATEDADSEAFWEASARDFSFFADEQEPSIDLVQASKVPAQPQKEIPSFDVVAEIGRFRRERKAAHDALVKAEATSAEIEGYWPGYITVVRKTLDGDAGAADHRGNRYEEGWYYQ</sequence>
<evidence type="ECO:0000313" key="3">
    <source>
        <dbReference type="EMBL" id="KAF2132162.1"/>
    </source>
</evidence>
<dbReference type="SUPFAM" id="SSF81383">
    <property type="entry name" value="F-box domain"/>
    <property type="match status" value="1"/>
</dbReference>
<name>A0A6A6AJL1_9PLEO</name>
<dbReference type="InterPro" id="IPR032675">
    <property type="entry name" value="LRR_dom_sf"/>
</dbReference>
<dbReference type="Proteomes" id="UP000799771">
    <property type="component" value="Unassembled WGS sequence"/>
</dbReference>
<feature type="compositionally biased region" description="Polar residues" evidence="1">
    <location>
        <begin position="420"/>
        <end position="430"/>
    </location>
</feature>
<dbReference type="OrthoDB" id="408631at2759"/>
<evidence type="ECO:0000259" key="2">
    <source>
        <dbReference type="Pfam" id="PF12937"/>
    </source>
</evidence>
<dbReference type="AlphaFoldDB" id="A0A6A6AJL1"/>
<dbReference type="GeneID" id="54411738"/>
<keyword evidence="4" id="KW-1185">Reference proteome</keyword>
<dbReference type="InterPro" id="IPR036047">
    <property type="entry name" value="F-box-like_dom_sf"/>
</dbReference>
<dbReference type="Gene3D" id="3.80.10.10">
    <property type="entry name" value="Ribonuclease Inhibitor"/>
    <property type="match status" value="1"/>
</dbReference>
<evidence type="ECO:0000256" key="1">
    <source>
        <dbReference type="SAM" id="MobiDB-lite"/>
    </source>
</evidence>
<dbReference type="SUPFAM" id="SSF52047">
    <property type="entry name" value="RNI-like"/>
    <property type="match status" value="1"/>
</dbReference>
<accession>A0A6A6AJL1</accession>
<evidence type="ECO:0000313" key="4">
    <source>
        <dbReference type="Proteomes" id="UP000799771"/>
    </source>
</evidence>
<dbReference type="Pfam" id="PF12937">
    <property type="entry name" value="F-box-like"/>
    <property type="match status" value="1"/>
</dbReference>
<feature type="region of interest" description="Disordered" evidence="1">
    <location>
        <begin position="401"/>
        <end position="430"/>
    </location>
</feature>
<feature type="domain" description="F-box" evidence="2">
    <location>
        <begin position="20"/>
        <end position="51"/>
    </location>
</feature>
<proteinExistence type="predicted"/>
<reference evidence="3" key="1">
    <citation type="journal article" date="2020" name="Stud. Mycol.">
        <title>101 Dothideomycetes genomes: a test case for predicting lifestyles and emergence of pathogens.</title>
        <authorList>
            <person name="Haridas S."/>
            <person name="Albert R."/>
            <person name="Binder M."/>
            <person name="Bloem J."/>
            <person name="Labutti K."/>
            <person name="Salamov A."/>
            <person name="Andreopoulos B."/>
            <person name="Baker S."/>
            <person name="Barry K."/>
            <person name="Bills G."/>
            <person name="Bluhm B."/>
            <person name="Cannon C."/>
            <person name="Castanera R."/>
            <person name="Culley D."/>
            <person name="Daum C."/>
            <person name="Ezra D."/>
            <person name="Gonzalez J."/>
            <person name="Henrissat B."/>
            <person name="Kuo A."/>
            <person name="Liang C."/>
            <person name="Lipzen A."/>
            <person name="Lutzoni F."/>
            <person name="Magnuson J."/>
            <person name="Mondo S."/>
            <person name="Nolan M."/>
            <person name="Ohm R."/>
            <person name="Pangilinan J."/>
            <person name="Park H.-J."/>
            <person name="Ramirez L."/>
            <person name="Alfaro M."/>
            <person name="Sun H."/>
            <person name="Tritt A."/>
            <person name="Yoshinaga Y."/>
            <person name="Zwiers L.-H."/>
            <person name="Turgeon B."/>
            <person name="Goodwin S."/>
            <person name="Spatafora J."/>
            <person name="Crous P."/>
            <person name="Grigoriev I."/>
        </authorList>
    </citation>
    <scope>NUCLEOTIDE SEQUENCE</scope>
    <source>
        <strain evidence="3">CBS 119687</strain>
    </source>
</reference>
<dbReference type="InterPro" id="IPR001810">
    <property type="entry name" value="F-box_dom"/>
</dbReference>